<comment type="caution">
    <text evidence="1">The sequence shown here is derived from an EMBL/GenBank/DDBJ whole genome shotgun (WGS) entry which is preliminary data.</text>
</comment>
<name>A0ACB8AMF2_9AGAM</name>
<gene>
    <name evidence="1" type="ORF">BJ138DRAFT_1143136</name>
</gene>
<evidence type="ECO:0000313" key="1">
    <source>
        <dbReference type="EMBL" id="KAH7914721.1"/>
    </source>
</evidence>
<sequence>MTANDLDAAQDFLTSILWTGHTVPPRSDLKHPYVTLTFAQSLDGKIAGKGGKQLILSGKESMLMTHWMRSMHDAILIGIGTALNDDPQLNIRHIPTSANRSPPRPIILDSKLRLQPKCKLLNNYQQGAGLQPWIICSPLEPDKDKRREDLESAGAKVIEVRSHNNLVSIDDLLKTLFDLGINTLMVEGGASIIASFLAQASQVDGSGTNHAVDMLIVTVAPTIVGEEGVGYEHGGGNLPPLQLVRTTLFGRDTVIACKLS</sequence>
<organism evidence="1 2">
    <name type="scientific">Hygrophoropsis aurantiaca</name>
    <dbReference type="NCBI Taxonomy" id="72124"/>
    <lineage>
        <taxon>Eukaryota</taxon>
        <taxon>Fungi</taxon>
        <taxon>Dikarya</taxon>
        <taxon>Basidiomycota</taxon>
        <taxon>Agaricomycotina</taxon>
        <taxon>Agaricomycetes</taxon>
        <taxon>Agaricomycetidae</taxon>
        <taxon>Boletales</taxon>
        <taxon>Coniophorineae</taxon>
        <taxon>Hygrophoropsidaceae</taxon>
        <taxon>Hygrophoropsis</taxon>
    </lineage>
</organism>
<keyword evidence="2" id="KW-1185">Reference proteome</keyword>
<protein>
    <submittedName>
        <fullName evidence="1">Dihydrofolate reductase-like domain-containing protein</fullName>
    </submittedName>
</protein>
<dbReference type="Proteomes" id="UP000790377">
    <property type="component" value="Unassembled WGS sequence"/>
</dbReference>
<dbReference type="EMBL" id="MU267609">
    <property type="protein sequence ID" value="KAH7914721.1"/>
    <property type="molecule type" value="Genomic_DNA"/>
</dbReference>
<evidence type="ECO:0000313" key="2">
    <source>
        <dbReference type="Proteomes" id="UP000790377"/>
    </source>
</evidence>
<reference evidence="1" key="1">
    <citation type="journal article" date="2021" name="New Phytol.">
        <title>Evolutionary innovations through gain and loss of genes in the ectomycorrhizal Boletales.</title>
        <authorList>
            <person name="Wu G."/>
            <person name="Miyauchi S."/>
            <person name="Morin E."/>
            <person name="Kuo A."/>
            <person name="Drula E."/>
            <person name="Varga T."/>
            <person name="Kohler A."/>
            <person name="Feng B."/>
            <person name="Cao Y."/>
            <person name="Lipzen A."/>
            <person name="Daum C."/>
            <person name="Hundley H."/>
            <person name="Pangilinan J."/>
            <person name="Johnson J."/>
            <person name="Barry K."/>
            <person name="LaButti K."/>
            <person name="Ng V."/>
            <person name="Ahrendt S."/>
            <person name="Min B."/>
            <person name="Choi I.G."/>
            <person name="Park H."/>
            <person name="Plett J.M."/>
            <person name="Magnuson J."/>
            <person name="Spatafora J.W."/>
            <person name="Nagy L.G."/>
            <person name="Henrissat B."/>
            <person name="Grigoriev I.V."/>
            <person name="Yang Z.L."/>
            <person name="Xu J."/>
            <person name="Martin F.M."/>
        </authorList>
    </citation>
    <scope>NUCLEOTIDE SEQUENCE</scope>
    <source>
        <strain evidence="1">ATCC 28755</strain>
    </source>
</reference>
<accession>A0ACB8AMF2</accession>
<proteinExistence type="predicted"/>